<sequence length="113" mass="13210">MKEHNSNNRQANLASSFNIICHCALEDDLGVNVSRCKRFLNLKLTSFLDSLTFLLLLLNESSCYDDVYHRLFYLPFKLDNNNLLVYVVDQDVKSLQMIQDFVQDYDGPKWPSR</sequence>
<gene>
    <name evidence="1" type="ORF">DERP_008140</name>
</gene>
<dbReference type="Proteomes" id="UP000887458">
    <property type="component" value="Unassembled WGS sequence"/>
</dbReference>
<proteinExistence type="predicted"/>
<evidence type="ECO:0000313" key="2">
    <source>
        <dbReference type="Proteomes" id="UP000887458"/>
    </source>
</evidence>
<accession>A0ABQ8JKA6</accession>
<evidence type="ECO:0000313" key="1">
    <source>
        <dbReference type="EMBL" id="KAH9422877.1"/>
    </source>
</evidence>
<comment type="caution">
    <text evidence="1">The sequence shown here is derived from an EMBL/GenBank/DDBJ whole genome shotgun (WGS) entry which is preliminary data.</text>
</comment>
<name>A0ABQ8JKA6_DERPT</name>
<protein>
    <submittedName>
        <fullName evidence="1">Uncharacterized protein</fullName>
    </submittedName>
</protein>
<dbReference type="EMBL" id="NJHN03000035">
    <property type="protein sequence ID" value="KAH9422877.1"/>
    <property type="molecule type" value="Genomic_DNA"/>
</dbReference>
<reference evidence="1 2" key="2">
    <citation type="journal article" date="2022" name="Mol. Biol. Evol.">
        <title>Comparative Genomics Reveals Insights into the Divergent Evolution of Astigmatic Mites and Household Pest Adaptations.</title>
        <authorList>
            <person name="Xiong Q."/>
            <person name="Wan A.T."/>
            <person name="Liu X."/>
            <person name="Fung C.S."/>
            <person name="Xiao X."/>
            <person name="Malainual N."/>
            <person name="Hou J."/>
            <person name="Wang L."/>
            <person name="Wang M."/>
            <person name="Yang K.Y."/>
            <person name="Cui Y."/>
            <person name="Leung E.L."/>
            <person name="Nong W."/>
            <person name="Shin S.K."/>
            <person name="Au S.W."/>
            <person name="Jeong K.Y."/>
            <person name="Chew F.T."/>
            <person name="Hui J.H."/>
            <person name="Leung T.F."/>
            <person name="Tungtrongchitr A."/>
            <person name="Zhong N."/>
            <person name="Liu Z."/>
            <person name="Tsui S.K."/>
        </authorList>
    </citation>
    <scope>NUCLEOTIDE SEQUENCE [LARGE SCALE GENOMIC DNA]</scope>
    <source>
        <strain evidence="1">Derp</strain>
    </source>
</reference>
<reference evidence="1 2" key="1">
    <citation type="journal article" date="2018" name="J. Allergy Clin. Immunol.">
        <title>High-quality assembly of Dermatophagoides pteronyssinus genome and transcriptome reveals a wide range of novel allergens.</title>
        <authorList>
            <person name="Liu X.Y."/>
            <person name="Yang K.Y."/>
            <person name="Wang M.Q."/>
            <person name="Kwok J.S."/>
            <person name="Zeng X."/>
            <person name="Yang Z."/>
            <person name="Xiao X.J."/>
            <person name="Lau C.P."/>
            <person name="Li Y."/>
            <person name="Huang Z.M."/>
            <person name="Ba J.G."/>
            <person name="Yim A.K."/>
            <person name="Ouyang C.Y."/>
            <person name="Ngai S.M."/>
            <person name="Chan T.F."/>
            <person name="Leung E.L."/>
            <person name="Liu L."/>
            <person name="Liu Z.G."/>
            <person name="Tsui S.K."/>
        </authorList>
    </citation>
    <scope>NUCLEOTIDE SEQUENCE [LARGE SCALE GENOMIC DNA]</scope>
    <source>
        <strain evidence="1">Derp</strain>
    </source>
</reference>
<organism evidence="1 2">
    <name type="scientific">Dermatophagoides pteronyssinus</name>
    <name type="common">European house dust mite</name>
    <dbReference type="NCBI Taxonomy" id="6956"/>
    <lineage>
        <taxon>Eukaryota</taxon>
        <taxon>Metazoa</taxon>
        <taxon>Ecdysozoa</taxon>
        <taxon>Arthropoda</taxon>
        <taxon>Chelicerata</taxon>
        <taxon>Arachnida</taxon>
        <taxon>Acari</taxon>
        <taxon>Acariformes</taxon>
        <taxon>Sarcoptiformes</taxon>
        <taxon>Astigmata</taxon>
        <taxon>Psoroptidia</taxon>
        <taxon>Analgoidea</taxon>
        <taxon>Pyroglyphidae</taxon>
        <taxon>Dermatophagoidinae</taxon>
        <taxon>Dermatophagoides</taxon>
    </lineage>
</organism>
<keyword evidence="2" id="KW-1185">Reference proteome</keyword>